<feature type="transmembrane region" description="Helical" evidence="8">
    <location>
        <begin position="139"/>
        <end position="159"/>
    </location>
</feature>
<feature type="transmembrane region" description="Helical" evidence="8">
    <location>
        <begin position="373"/>
        <end position="394"/>
    </location>
</feature>
<dbReference type="PANTHER" id="PTHR23502:SF132">
    <property type="entry name" value="POLYAMINE TRANSPORTER 2-RELATED"/>
    <property type="match status" value="1"/>
</dbReference>
<dbReference type="NCBIfam" id="TIGR00710">
    <property type="entry name" value="efflux_Bcr_CflA"/>
    <property type="match status" value="1"/>
</dbReference>
<feature type="transmembrane region" description="Helical" evidence="8">
    <location>
        <begin position="106"/>
        <end position="127"/>
    </location>
</feature>
<evidence type="ECO:0000256" key="6">
    <source>
        <dbReference type="ARBA" id="ARBA00022989"/>
    </source>
</evidence>
<accession>A0A7Y4L878</accession>
<evidence type="ECO:0000256" key="1">
    <source>
        <dbReference type="ARBA" id="ARBA00004651"/>
    </source>
</evidence>
<dbReference type="EMBL" id="JABGBO010000001">
    <property type="protein sequence ID" value="NOL48790.1"/>
    <property type="molecule type" value="Genomic_DNA"/>
</dbReference>
<dbReference type="InterPro" id="IPR036259">
    <property type="entry name" value="MFS_trans_sf"/>
</dbReference>
<evidence type="ECO:0000256" key="2">
    <source>
        <dbReference type="ARBA" id="ARBA00006236"/>
    </source>
</evidence>
<dbReference type="PROSITE" id="PS50850">
    <property type="entry name" value="MFS"/>
    <property type="match status" value="1"/>
</dbReference>
<keyword evidence="8" id="KW-0997">Cell inner membrane</keyword>
<evidence type="ECO:0000256" key="4">
    <source>
        <dbReference type="ARBA" id="ARBA00022475"/>
    </source>
</evidence>
<keyword evidence="11" id="KW-1185">Reference proteome</keyword>
<feature type="transmembrane region" description="Helical" evidence="8">
    <location>
        <begin position="165"/>
        <end position="188"/>
    </location>
</feature>
<feature type="transmembrane region" description="Helical" evidence="8">
    <location>
        <begin position="309"/>
        <end position="328"/>
    </location>
</feature>
<gene>
    <name evidence="10" type="ORF">HKX40_01365</name>
</gene>
<sequence>MTSSFSQPILKSNGFFLLLLILGMTGPLSIDMYLAAFPIILEDLKTTPEMLSFTLSGFTLFMAIGMLLNGTISDKFGRKPVLLSCIALYFLGSLGCVFTPNIELFIIARMIQAFGAGGMIAVPMAIVKDSFADHERTKVIATLQMFTVLGPTLAPIIGAQLIKHFAWEASFVVLSAISATSFIMACLLRETLRKNKRLQGNTFQSILSLGLVLKHKGFMSFLCSTAMNSVTFMAYLAVSSYIYIKQFGLSETTFSIYFAINATLLIFAPKFYLIVKPHLRPSVILRSMLGFIFIACVLTATIGSWSPTIFLICFAPVTLSNSFARSFSTDILLSQPKMNAGASASVISFTNVAFGAVGMMISSSFTHYNLVRVLGVIGITMSLCAFLFVSYYTYKKLDLAGYR</sequence>
<organism evidence="10 11">
    <name type="scientific">Pelistega europaea</name>
    <dbReference type="NCBI Taxonomy" id="106147"/>
    <lineage>
        <taxon>Bacteria</taxon>
        <taxon>Pseudomonadati</taxon>
        <taxon>Pseudomonadota</taxon>
        <taxon>Betaproteobacteria</taxon>
        <taxon>Burkholderiales</taxon>
        <taxon>Alcaligenaceae</taxon>
        <taxon>Pelistega</taxon>
    </lineage>
</organism>
<keyword evidence="5 8" id="KW-0812">Transmembrane</keyword>
<dbReference type="AlphaFoldDB" id="A0A7Y4L878"/>
<evidence type="ECO:0000313" key="11">
    <source>
        <dbReference type="Proteomes" id="UP000541421"/>
    </source>
</evidence>
<keyword evidence="3 8" id="KW-0813">Transport</keyword>
<evidence type="ECO:0000313" key="10">
    <source>
        <dbReference type="EMBL" id="NOL48790.1"/>
    </source>
</evidence>
<keyword evidence="4" id="KW-1003">Cell membrane</keyword>
<dbReference type="InterPro" id="IPR011701">
    <property type="entry name" value="MFS"/>
</dbReference>
<feature type="transmembrane region" description="Helical" evidence="8">
    <location>
        <begin position="283"/>
        <end position="303"/>
    </location>
</feature>
<dbReference type="GO" id="GO:0042910">
    <property type="term" value="F:xenobiotic transmembrane transporter activity"/>
    <property type="evidence" value="ECO:0007669"/>
    <property type="project" value="InterPro"/>
</dbReference>
<evidence type="ECO:0000256" key="5">
    <source>
        <dbReference type="ARBA" id="ARBA00022692"/>
    </source>
</evidence>
<feature type="transmembrane region" description="Helical" evidence="8">
    <location>
        <begin position="256"/>
        <end position="274"/>
    </location>
</feature>
<feature type="transmembrane region" description="Helical" evidence="8">
    <location>
        <begin position="218"/>
        <end position="244"/>
    </location>
</feature>
<dbReference type="Proteomes" id="UP000541421">
    <property type="component" value="Unassembled WGS sequence"/>
</dbReference>
<evidence type="ECO:0000256" key="7">
    <source>
        <dbReference type="ARBA" id="ARBA00023136"/>
    </source>
</evidence>
<proteinExistence type="inferred from homology"/>
<evidence type="ECO:0000256" key="3">
    <source>
        <dbReference type="ARBA" id="ARBA00022448"/>
    </source>
</evidence>
<dbReference type="Pfam" id="PF07690">
    <property type="entry name" value="MFS_1"/>
    <property type="match status" value="1"/>
</dbReference>
<name>A0A7Y4L878_9BURK</name>
<comment type="subcellular location">
    <subcellularLocation>
        <location evidence="8">Cell inner membrane</location>
        <topology evidence="8">Multi-pass membrane protein</topology>
    </subcellularLocation>
    <subcellularLocation>
        <location evidence="1">Cell membrane</location>
        <topology evidence="1">Multi-pass membrane protein</topology>
    </subcellularLocation>
</comment>
<feature type="transmembrane region" description="Helical" evidence="8">
    <location>
        <begin position="340"/>
        <end position="361"/>
    </location>
</feature>
<comment type="caution">
    <text evidence="10">The sequence shown here is derived from an EMBL/GenBank/DDBJ whole genome shotgun (WGS) entry which is preliminary data.</text>
</comment>
<dbReference type="InterPro" id="IPR020846">
    <property type="entry name" value="MFS_dom"/>
</dbReference>
<evidence type="ECO:0000259" key="9">
    <source>
        <dbReference type="PROSITE" id="PS50850"/>
    </source>
</evidence>
<evidence type="ECO:0000256" key="8">
    <source>
        <dbReference type="RuleBase" id="RU365088"/>
    </source>
</evidence>
<keyword evidence="7 8" id="KW-0472">Membrane</keyword>
<dbReference type="PANTHER" id="PTHR23502">
    <property type="entry name" value="MAJOR FACILITATOR SUPERFAMILY"/>
    <property type="match status" value="1"/>
</dbReference>
<dbReference type="SUPFAM" id="SSF103473">
    <property type="entry name" value="MFS general substrate transporter"/>
    <property type="match status" value="1"/>
</dbReference>
<feature type="domain" description="Major facilitator superfamily (MFS) profile" evidence="9">
    <location>
        <begin position="15"/>
        <end position="393"/>
    </location>
</feature>
<feature type="transmembrane region" description="Helical" evidence="8">
    <location>
        <begin position="81"/>
        <end position="100"/>
    </location>
</feature>
<dbReference type="InterPro" id="IPR004812">
    <property type="entry name" value="Efflux_drug-R_Bcr/CmlA"/>
</dbReference>
<comment type="similarity">
    <text evidence="2 8">Belongs to the major facilitator superfamily. Bcr/CmlA family.</text>
</comment>
<feature type="transmembrane region" description="Helical" evidence="8">
    <location>
        <begin position="12"/>
        <end position="30"/>
    </location>
</feature>
<keyword evidence="6 8" id="KW-1133">Transmembrane helix</keyword>
<feature type="transmembrane region" description="Helical" evidence="8">
    <location>
        <begin position="50"/>
        <end position="69"/>
    </location>
</feature>
<reference evidence="10 11" key="1">
    <citation type="submission" date="2020-05" db="EMBL/GenBank/DDBJ databases">
        <authorList>
            <person name="Niu N."/>
        </authorList>
    </citation>
    <scope>NUCLEOTIDE SEQUENCE [LARGE SCALE GENOMIC DNA]</scope>
    <source>
        <strain evidence="10 11">LMG10982</strain>
    </source>
</reference>
<dbReference type="GO" id="GO:1990961">
    <property type="term" value="P:xenobiotic detoxification by transmembrane export across the plasma membrane"/>
    <property type="evidence" value="ECO:0007669"/>
    <property type="project" value="InterPro"/>
</dbReference>
<protein>
    <recommendedName>
        <fullName evidence="8">Bcr/CflA family efflux transporter</fullName>
    </recommendedName>
</protein>
<dbReference type="RefSeq" id="WP_171587768.1">
    <property type="nucleotide sequence ID" value="NZ_JABGBO010000001.1"/>
</dbReference>
<dbReference type="Gene3D" id="1.20.1720.10">
    <property type="entry name" value="Multidrug resistance protein D"/>
    <property type="match status" value="1"/>
</dbReference>
<dbReference type="GO" id="GO:0005886">
    <property type="term" value="C:plasma membrane"/>
    <property type="evidence" value="ECO:0007669"/>
    <property type="project" value="UniProtKB-SubCell"/>
</dbReference>